<evidence type="ECO:0000313" key="4">
    <source>
        <dbReference type="Proteomes" id="UP000281975"/>
    </source>
</evidence>
<dbReference type="AlphaFoldDB" id="A0A420WZE6"/>
<evidence type="ECO:0000313" key="3">
    <source>
        <dbReference type="EMBL" id="RKR06728.1"/>
    </source>
</evidence>
<accession>A0A420WZE6</accession>
<proteinExistence type="predicted"/>
<evidence type="ECO:0008006" key="5">
    <source>
        <dbReference type="Google" id="ProtNLM"/>
    </source>
</evidence>
<dbReference type="EMBL" id="RBIN01000002">
    <property type="protein sequence ID" value="RKR06728.1"/>
    <property type="molecule type" value="Genomic_DNA"/>
</dbReference>
<dbReference type="Proteomes" id="UP000281975">
    <property type="component" value="Unassembled WGS sequence"/>
</dbReference>
<keyword evidence="2" id="KW-0732">Signal</keyword>
<evidence type="ECO:0000256" key="2">
    <source>
        <dbReference type="SAM" id="SignalP"/>
    </source>
</evidence>
<feature type="signal peptide" evidence="2">
    <location>
        <begin position="1"/>
        <end position="21"/>
    </location>
</feature>
<keyword evidence="1" id="KW-0175">Coiled coil</keyword>
<sequence>MRYRFLPWLCAALLLLGGCQANQTQQTTGIQCYTHGIPTLVDNGCMLPTWVAFGLKSQTADDGWRDQVLQYMDGDTLREKLVRATALAWGDAEHWEEASRLFENNIDQAPVGIRPLLEQWQGGLAQRRHMQDSSQRQGEDTAELKAHIKRLRQENDRLSAKLDALTAIEESMNQRRSSP</sequence>
<dbReference type="OrthoDB" id="6172547at2"/>
<protein>
    <recommendedName>
        <fullName evidence="5">YfhG lipoprotein</fullName>
    </recommendedName>
</protein>
<feature type="chain" id="PRO_5019289179" description="YfhG lipoprotein" evidence="2">
    <location>
        <begin position="22"/>
        <end position="179"/>
    </location>
</feature>
<organism evidence="3 4">
    <name type="scientific">Kushneria sinocarnis</name>
    <dbReference type="NCBI Taxonomy" id="595502"/>
    <lineage>
        <taxon>Bacteria</taxon>
        <taxon>Pseudomonadati</taxon>
        <taxon>Pseudomonadota</taxon>
        <taxon>Gammaproteobacteria</taxon>
        <taxon>Oceanospirillales</taxon>
        <taxon>Halomonadaceae</taxon>
        <taxon>Kushneria</taxon>
    </lineage>
</organism>
<dbReference type="PROSITE" id="PS51257">
    <property type="entry name" value="PROKAR_LIPOPROTEIN"/>
    <property type="match status" value="1"/>
</dbReference>
<keyword evidence="4" id="KW-1185">Reference proteome</keyword>
<evidence type="ECO:0000256" key="1">
    <source>
        <dbReference type="SAM" id="Coils"/>
    </source>
</evidence>
<gene>
    <name evidence="3" type="ORF">C7446_0723</name>
</gene>
<reference evidence="3 4" key="1">
    <citation type="submission" date="2018-10" db="EMBL/GenBank/DDBJ databases">
        <title>Genomic Encyclopedia of Type Strains, Phase IV (KMG-IV): sequencing the most valuable type-strain genomes for metagenomic binning, comparative biology and taxonomic classification.</title>
        <authorList>
            <person name="Goeker M."/>
        </authorList>
    </citation>
    <scope>NUCLEOTIDE SEQUENCE [LARGE SCALE GENOMIC DNA]</scope>
    <source>
        <strain evidence="3 4">DSM 23229</strain>
    </source>
</reference>
<name>A0A420WZE6_9GAMM</name>
<comment type="caution">
    <text evidence="3">The sequence shown here is derived from an EMBL/GenBank/DDBJ whole genome shotgun (WGS) entry which is preliminary data.</text>
</comment>
<dbReference type="RefSeq" id="WP_121171360.1">
    <property type="nucleotide sequence ID" value="NZ_RBIN01000002.1"/>
</dbReference>
<feature type="coiled-coil region" evidence="1">
    <location>
        <begin position="141"/>
        <end position="168"/>
    </location>
</feature>